<organism evidence="11 12">
    <name type="scientific">Caenorhabditis nigoni</name>
    <dbReference type="NCBI Taxonomy" id="1611254"/>
    <lineage>
        <taxon>Eukaryota</taxon>
        <taxon>Metazoa</taxon>
        <taxon>Ecdysozoa</taxon>
        <taxon>Nematoda</taxon>
        <taxon>Chromadorea</taxon>
        <taxon>Rhabditida</taxon>
        <taxon>Rhabditina</taxon>
        <taxon>Rhabditomorpha</taxon>
        <taxon>Rhabditoidea</taxon>
        <taxon>Rhabditidae</taxon>
        <taxon>Peloderinae</taxon>
        <taxon>Caenorhabditis</taxon>
    </lineage>
</organism>
<protein>
    <recommendedName>
        <fullName evidence="13">Diacylglycerol acyltransferase</fullName>
    </recommendedName>
</protein>
<keyword evidence="3" id="KW-0444">Lipid biosynthesis</keyword>
<evidence type="ECO:0000256" key="4">
    <source>
        <dbReference type="ARBA" id="ARBA00022679"/>
    </source>
</evidence>
<comment type="similarity">
    <text evidence="2">Belongs to the diacylglycerol acyltransferase family.</text>
</comment>
<evidence type="ECO:0000256" key="5">
    <source>
        <dbReference type="ARBA" id="ARBA00022692"/>
    </source>
</evidence>
<evidence type="ECO:0000256" key="1">
    <source>
        <dbReference type="ARBA" id="ARBA00004477"/>
    </source>
</evidence>
<evidence type="ECO:0000256" key="8">
    <source>
        <dbReference type="ARBA" id="ARBA00023098"/>
    </source>
</evidence>
<evidence type="ECO:0000256" key="6">
    <source>
        <dbReference type="ARBA" id="ARBA00022824"/>
    </source>
</evidence>
<sequence length="89" mass="10307">MQEWGKKKMGISLPLIYGRGYFQMALGLLPINANVNVVVGKPIEVTKTETPEKEVVDRIHKKYMEELANLFDEHKERFGVSKETRLIFQ</sequence>
<accession>A0A2G5TUP5</accession>
<reference evidence="12" key="1">
    <citation type="submission" date="2017-10" db="EMBL/GenBank/DDBJ databases">
        <title>Rapid genome shrinkage in a self-fertile nematode reveals novel sperm competition proteins.</title>
        <authorList>
            <person name="Yin D."/>
            <person name="Schwarz E.M."/>
            <person name="Thomas C.G."/>
            <person name="Felde R.L."/>
            <person name="Korf I.F."/>
            <person name="Cutter A.D."/>
            <person name="Schartner C.M."/>
            <person name="Ralston E.J."/>
            <person name="Meyer B.J."/>
            <person name="Haag E.S."/>
        </authorList>
    </citation>
    <scope>NUCLEOTIDE SEQUENCE [LARGE SCALE GENOMIC DNA]</scope>
    <source>
        <strain evidence="12">JU1422</strain>
    </source>
</reference>
<dbReference type="AlphaFoldDB" id="A0A2G5TUP5"/>
<comment type="subcellular location">
    <subcellularLocation>
        <location evidence="1">Endoplasmic reticulum membrane</location>
        <topology evidence="1">Multi-pass membrane protein</topology>
    </subcellularLocation>
</comment>
<evidence type="ECO:0000256" key="10">
    <source>
        <dbReference type="ARBA" id="ARBA00023315"/>
    </source>
</evidence>
<evidence type="ECO:0000256" key="7">
    <source>
        <dbReference type="ARBA" id="ARBA00022989"/>
    </source>
</evidence>
<keyword evidence="5" id="KW-0812">Transmembrane</keyword>
<keyword evidence="8" id="KW-0443">Lipid metabolism</keyword>
<keyword evidence="6" id="KW-0256">Endoplasmic reticulum</keyword>
<dbReference type="Proteomes" id="UP000230233">
    <property type="component" value="Chromosome V"/>
</dbReference>
<evidence type="ECO:0000256" key="3">
    <source>
        <dbReference type="ARBA" id="ARBA00022516"/>
    </source>
</evidence>
<evidence type="ECO:0000256" key="9">
    <source>
        <dbReference type="ARBA" id="ARBA00023136"/>
    </source>
</evidence>
<proteinExistence type="inferred from homology"/>
<evidence type="ECO:0000256" key="2">
    <source>
        <dbReference type="ARBA" id="ARBA00005420"/>
    </source>
</evidence>
<keyword evidence="4" id="KW-0808">Transferase</keyword>
<evidence type="ECO:0000313" key="11">
    <source>
        <dbReference type="EMBL" id="PIC31017.1"/>
    </source>
</evidence>
<keyword evidence="9" id="KW-0472">Membrane</keyword>
<name>A0A2G5TUP5_9PELO</name>
<dbReference type="PANTHER" id="PTHR12317:SF37">
    <property type="entry name" value="ACYLTRANSFERASE"/>
    <property type="match status" value="1"/>
</dbReference>
<dbReference type="GO" id="GO:0005789">
    <property type="term" value="C:endoplasmic reticulum membrane"/>
    <property type="evidence" value="ECO:0007669"/>
    <property type="project" value="UniProtKB-SubCell"/>
</dbReference>
<evidence type="ECO:0008006" key="13">
    <source>
        <dbReference type="Google" id="ProtNLM"/>
    </source>
</evidence>
<keyword evidence="10" id="KW-0012">Acyltransferase</keyword>
<dbReference type="OrthoDB" id="264532at2759"/>
<dbReference type="Pfam" id="PF03982">
    <property type="entry name" value="DAGAT"/>
    <property type="match status" value="1"/>
</dbReference>
<dbReference type="PANTHER" id="PTHR12317">
    <property type="entry name" value="DIACYLGLYCEROL O-ACYLTRANSFERASE"/>
    <property type="match status" value="1"/>
</dbReference>
<keyword evidence="12" id="KW-1185">Reference proteome</keyword>
<dbReference type="GO" id="GO:0019432">
    <property type="term" value="P:triglyceride biosynthetic process"/>
    <property type="evidence" value="ECO:0007669"/>
    <property type="project" value="TreeGrafter"/>
</dbReference>
<comment type="caution">
    <text evidence="11">The sequence shown here is derived from an EMBL/GenBank/DDBJ whole genome shotgun (WGS) entry which is preliminary data.</text>
</comment>
<dbReference type="InterPro" id="IPR007130">
    <property type="entry name" value="DAGAT"/>
</dbReference>
<gene>
    <name evidence="11" type="primary">Cni-dgat-2</name>
    <name evidence="11" type="synonym">Cnig_chr_V.g22070</name>
    <name evidence="11" type="ORF">B9Z55_022070</name>
</gene>
<dbReference type="GO" id="GO:0004144">
    <property type="term" value="F:diacylglycerol O-acyltransferase activity"/>
    <property type="evidence" value="ECO:0007669"/>
    <property type="project" value="TreeGrafter"/>
</dbReference>
<dbReference type="EMBL" id="PDUG01000005">
    <property type="protein sequence ID" value="PIC31017.1"/>
    <property type="molecule type" value="Genomic_DNA"/>
</dbReference>
<keyword evidence="7" id="KW-1133">Transmembrane helix</keyword>
<evidence type="ECO:0000313" key="12">
    <source>
        <dbReference type="Proteomes" id="UP000230233"/>
    </source>
</evidence>